<dbReference type="Pfam" id="PF00639">
    <property type="entry name" value="Rotamase"/>
    <property type="match status" value="1"/>
</dbReference>
<proteinExistence type="predicted"/>
<evidence type="ECO:0000313" key="2">
    <source>
        <dbReference type="EMBL" id="SVD78087.1"/>
    </source>
</evidence>
<gene>
    <name evidence="2" type="ORF">METZ01_LOCUS430941</name>
</gene>
<organism evidence="2">
    <name type="scientific">marine metagenome</name>
    <dbReference type="NCBI Taxonomy" id="408172"/>
    <lineage>
        <taxon>unclassified sequences</taxon>
        <taxon>metagenomes</taxon>
        <taxon>ecological metagenomes</taxon>
    </lineage>
</organism>
<dbReference type="GO" id="GO:0003755">
    <property type="term" value="F:peptidyl-prolyl cis-trans isomerase activity"/>
    <property type="evidence" value="ECO:0007669"/>
    <property type="project" value="InterPro"/>
</dbReference>
<feature type="non-terminal residue" evidence="2">
    <location>
        <position position="266"/>
    </location>
</feature>
<dbReference type="InterPro" id="IPR046357">
    <property type="entry name" value="PPIase_dom_sf"/>
</dbReference>
<evidence type="ECO:0000259" key="1">
    <source>
        <dbReference type="PROSITE" id="PS50198"/>
    </source>
</evidence>
<dbReference type="PANTHER" id="PTHR47245:SF2">
    <property type="entry name" value="PEPTIDYL-PROLYL CIS-TRANS ISOMERASE HP_0175-RELATED"/>
    <property type="match status" value="1"/>
</dbReference>
<protein>
    <recommendedName>
        <fullName evidence="1">PpiC domain-containing protein</fullName>
    </recommendedName>
</protein>
<feature type="domain" description="PpiC" evidence="1">
    <location>
        <begin position="108"/>
        <end position="209"/>
    </location>
</feature>
<dbReference type="InterPro" id="IPR000297">
    <property type="entry name" value="PPIase_PpiC"/>
</dbReference>
<dbReference type="PANTHER" id="PTHR47245">
    <property type="entry name" value="PEPTIDYLPROLYL ISOMERASE"/>
    <property type="match status" value="1"/>
</dbReference>
<dbReference type="PROSITE" id="PS50198">
    <property type="entry name" value="PPIC_PPIASE_2"/>
    <property type="match status" value="1"/>
</dbReference>
<reference evidence="2" key="1">
    <citation type="submission" date="2018-05" db="EMBL/GenBank/DDBJ databases">
        <authorList>
            <person name="Lanie J.A."/>
            <person name="Ng W.-L."/>
            <person name="Kazmierczak K.M."/>
            <person name="Andrzejewski T.M."/>
            <person name="Davidsen T.M."/>
            <person name="Wayne K.J."/>
            <person name="Tettelin H."/>
            <person name="Glass J.I."/>
            <person name="Rusch D."/>
            <person name="Podicherti R."/>
            <person name="Tsui H.-C.T."/>
            <person name="Winkler M.E."/>
        </authorList>
    </citation>
    <scope>NUCLEOTIDE SEQUENCE</scope>
</reference>
<dbReference type="InterPro" id="IPR027304">
    <property type="entry name" value="Trigger_fact/SurA_dom_sf"/>
</dbReference>
<name>A0A382Y416_9ZZZZ</name>
<accession>A0A382Y416</accession>
<dbReference type="SUPFAM" id="SSF109998">
    <property type="entry name" value="Triger factor/SurA peptide-binding domain-like"/>
    <property type="match status" value="1"/>
</dbReference>
<dbReference type="Gene3D" id="3.10.50.40">
    <property type="match status" value="1"/>
</dbReference>
<dbReference type="AlphaFoldDB" id="A0A382Y416"/>
<dbReference type="InterPro" id="IPR023058">
    <property type="entry name" value="PPIase_PpiC_CS"/>
</dbReference>
<dbReference type="EMBL" id="UINC01172814">
    <property type="protein sequence ID" value="SVD78087.1"/>
    <property type="molecule type" value="Genomic_DNA"/>
</dbReference>
<sequence>REIVRSVVNRKVVLMMAELDSIVVQDKEVDRTLEDQINNIIAQAGGEAAAEKALGQPLRVFRREYWYDIKDMMIAQKYQQGLIGGVSVNKNDVLSFFQSYRDSIPPFPTTVKLRHLLIKIEPGLEQVNKTIALLKNLRKKILSGEISFEEVATQYSQDPGSKNSGGSLGFVRRGNLVTEFESIAFTLKPGEISLPVKTEFGYHIIETQEILGEKIKVRHVLLSPPLTDKDESAAYEKALSLKDSSKTILAFISTIKQHSMDDQTKE</sequence>
<dbReference type="InterPro" id="IPR050245">
    <property type="entry name" value="PrsA_foldase"/>
</dbReference>
<dbReference type="PROSITE" id="PS01096">
    <property type="entry name" value="PPIC_PPIASE_1"/>
    <property type="match status" value="1"/>
</dbReference>
<feature type="non-terminal residue" evidence="2">
    <location>
        <position position="1"/>
    </location>
</feature>
<dbReference type="SUPFAM" id="SSF54534">
    <property type="entry name" value="FKBP-like"/>
    <property type="match status" value="1"/>
</dbReference>